<organism evidence="2 3">
    <name type="scientific">Amycolatopsis cihanbeyliensis</name>
    <dbReference type="NCBI Taxonomy" id="1128664"/>
    <lineage>
        <taxon>Bacteria</taxon>
        <taxon>Bacillati</taxon>
        <taxon>Actinomycetota</taxon>
        <taxon>Actinomycetes</taxon>
        <taxon>Pseudonocardiales</taxon>
        <taxon>Pseudonocardiaceae</taxon>
        <taxon>Amycolatopsis</taxon>
    </lineage>
</organism>
<feature type="compositionally biased region" description="Pro residues" evidence="1">
    <location>
        <begin position="111"/>
        <end position="120"/>
    </location>
</feature>
<keyword evidence="3" id="KW-1185">Reference proteome</keyword>
<sequence length="312" mass="34960">MTQRKTALPLIRLLARLGWQPDADAWTIRCRDGHGKRARLRVQLATTGVAVVPSAPGPWCLGPLEGGRLRRVLAEAFLSYGHLAGTEPRDLTPRAHHGPRAAVTRRRAPRPQEPPEPQDPSSPAASTRRPAEETTATASTTKPSDRPAAAPRWLRDLAHARVEYQDQLGWPVHLEVRQRRLVTQTGTAFDALTMPFDLAEETRRDLEIAMLVGPILTGPGRRWWTFLTKPAPSRRLHVPADLHQLRVRPIPRGTHVVLPFHIDVPGPESWRWIESPMLRRTLPPWSTVVAVARRVANRRSVELAPPTRPQVT</sequence>
<feature type="compositionally biased region" description="Low complexity" evidence="1">
    <location>
        <begin position="121"/>
        <end position="141"/>
    </location>
</feature>
<name>A0A542DES2_AMYCI</name>
<evidence type="ECO:0000313" key="3">
    <source>
        <dbReference type="Proteomes" id="UP000320876"/>
    </source>
</evidence>
<evidence type="ECO:0000313" key="2">
    <source>
        <dbReference type="EMBL" id="TQJ01578.1"/>
    </source>
</evidence>
<dbReference type="OrthoDB" id="4546644at2"/>
<dbReference type="RefSeq" id="WP_141996399.1">
    <property type="nucleotide sequence ID" value="NZ_VFML01000001.1"/>
</dbReference>
<dbReference type="AlphaFoldDB" id="A0A542DES2"/>
<gene>
    <name evidence="2" type="ORF">FB471_1269</name>
</gene>
<proteinExistence type="predicted"/>
<feature type="compositionally biased region" description="Basic residues" evidence="1">
    <location>
        <begin position="94"/>
        <end position="109"/>
    </location>
</feature>
<dbReference type="Proteomes" id="UP000320876">
    <property type="component" value="Unassembled WGS sequence"/>
</dbReference>
<dbReference type="EMBL" id="VFML01000001">
    <property type="protein sequence ID" value="TQJ01578.1"/>
    <property type="molecule type" value="Genomic_DNA"/>
</dbReference>
<evidence type="ECO:0000256" key="1">
    <source>
        <dbReference type="SAM" id="MobiDB-lite"/>
    </source>
</evidence>
<feature type="region of interest" description="Disordered" evidence="1">
    <location>
        <begin position="85"/>
        <end position="149"/>
    </location>
</feature>
<protein>
    <submittedName>
        <fullName evidence="2">Uncharacterized protein</fullName>
    </submittedName>
</protein>
<comment type="caution">
    <text evidence="2">The sequence shown here is derived from an EMBL/GenBank/DDBJ whole genome shotgun (WGS) entry which is preliminary data.</text>
</comment>
<reference evidence="2 3" key="1">
    <citation type="submission" date="2019-06" db="EMBL/GenBank/DDBJ databases">
        <title>Sequencing the genomes of 1000 actinobacteria strains.</title>
        <authorList>
            <person name="Klenk H.-P."/>
        </authorList>
    </citation>
    <scope>NUCLEOTIDE SEQUENCE [LARGE SCALE GENOMIC DNA]</scope>
    <source>
        <strain evidence="2 3">DSM 45679</strain>
    </source>
</reference>
<accession>A0A542DES2</accession>